<dbReference type="EMBL" id="CP033019">
    <property type="protein sequence ID" value="AYM76781.1"/>
    <property type="molecule type" value="Genomic_DNA"/>
</dbReference>
<evidence type="ECO:0000259" key="1">
    <source>
        <dbReference type="Pfam" id="PF00596"/>
    </source>
</evidence>
<reference evidence="2 3" key="1">
    <citation type="submission" date="2018-10" db="EMBL/GenBank/DDBJ databases">
        <title>Effects of UV and annual dynamics of microbial communities in freshwater RAS systems.</title>
        <authorList>
            <person name="Bekkelund A.K."/>
            <person name="Hansen B.R."/>
            <person name="Stokken H."/>
            <person name="Eriksen B.F."/>
            <person name="Kashulin N.A."/>
        </authorList>
    </citation>
    <scope>NUCLEOTIDE SEQUENCE [LARGE SCALE GENOMIC DNA]</scope>
    <source>
        <strain evidence="2 3">BHSEK</strain>
    </source>
</reference>
<dbReference type="Proteomes" id="UP000279594">
    <property type="component" value="Chromosome"/>
</dbReference>
<feature type="domain" description="Class II aldolase/adducin N-terminal" evidence="1">
    <location>
        <begin position="61"/>
        <end position="209"/>
    </location>
</feature>
<dbReference type="AlphaFoldDB" id="A0A3G2E958"/>
<dbReference type="InterPro" id="IPR036409">
    <property type="entry name" value="Aldolase_II/adducin_N_sf"/>
</dbReference>
<gene>
    <name evidence="2" type="ORF">D9M09_13950</name>
</gene>
<dbReference type="InterPro" id="IPR001303">
    <property type="entry name" value="Aldolase_II/adducin_N"/>
</dbReference>
<dbReference type="SUPFAM" id="SSF53639">
    <property type="entry name" value="AraD/HMP-PK domain-like"/>
    <property type="match status" value="1"/>
</dbReference>
<proteinExistence type="predicted"/>
<organism evidence="2 3">
    <name type="scientific">Janthinobacterium agaricidamnosum</name>
    <dbReference type="NCBI Taxonomy" id="55508"/>
    <lineage>
        <taxon>Bacteria</taxon>
        <taxon>Pseudomonadati</taxon>
        <taxon>Pseudomonadota</taxon>
        <taxon>Betaproteobacteria</taxon>
        <taxon>Burkholderiales</taxon>
        <taxon>Oxalobacteraceae</taxon>
        <taxon>Janthinobacterium</taxon>
    </lineage>
</organism>
<name>A0A3G2E958_9BURK</name>
<keyword evidence="3" id="KW-1185">Reference proteome</keyword>
<protein>
    <submittedName>
        <fullName evidence="2">Class II aldolase/adducin family protein</fullName>
    </submittedName>
</protein>
<accession>A0A3G2E958</accession>
<dbReference type="Pfam" id="PF00596">
    <property type="entry name" value="Aldolase_II"/>
    <property type="match status" value="1"/>
</dbReference>
<evidence type="ECO:0000313" key="3">
    <source>
        <dbReference type="Proteomes" id="UP000279594"/>
    </source>
</evidence>
<dbReference type="RefSeq" id="WP_121669610.1">
    <property type="nucleotide sequence ID" value="NZ_CP033019.1"/>
</dbReference>
<evidence type="ECO:0000313" key="2">
    <source>
        <dbReference type="EMBL" id="AYM76781.1"/>
    </source>
</evidence>
<sequence length="250" mass="27118">MTDVAQAQAPEQVQTQDLTAAELAFVEQVRRDAQIAFDGLRETGSLTANGTVGFVERTPGGDKVVVVNDPGPFRRGQPLKAAVLALDGTVLLGDANNGGARYLKLFRERPEVTSISHVHSPSLGAWAQTHRTLPIRYVPVQRFQLIREIPIYIDRRQPEVDFILGEIARNTHATAILEANGGATVWGKQGLLKLAEFILLLEEGAQIQIAAEAIGGSRDFGPGVLLQQWKMSKLIDTARALSLLPATDLV</sequence>
<dbReference type="Gene3D" id="3.40.225.10">
    <property type="entry name" value="Class II aldolase/adducin N-terminal domain"/>
    <property type="match status" value="1"/>
</dbReference>